<organism evidence="1 2">
    <name type="scientific">Riccia fluitans</name>
    <dbReference type="NCBI Taxonomy" id="41844"/>
    <lineage>
        <taxon>Eukaryota</taxon>
        <taxon>Viridiplantae</taxon>
        <taxon>Streptophyta</taxon>
        <taxon>Embryophyta</taxon>
        <taxon>Marchantiophyta</taxon>
        <taxon>Marchantiopsida</taxon>
        <taxon>Marchantiidae</taxon>
        <taxon>Marchantiales</taxon>
        <taxon>Ricciaceae</taxon>
        <taxon>Riccia</taxon>
    </lineage>
</organism>
<dbReference type="AlphaFoldDB" id="A0ABD1ZEI1"/>
<dbReference type="EMBL" id="JBHFFA010000001">
    <property type="protein sequence ID" value="KAL2649860.1"/>
    <property type="molecule type" value="Genomic_DNA"/>
</dbReference>
<name>A0ABD1ZEI1_9MARC</name>
<dbReference type="Proteomes" id="UP001605036">
    <property type="component" value="Unassembled WGS sequence"/>
</dbReference>
<keyword evidence="2" id="KW-1185">Reference proteome</keyword>
<protein>
    <submittedName>
        <fullName evidence="1">Uncharacterized protein</fullName>
    </submittedName>
</protein>
<gene>
    <name evidence="1" type="ORF">R1flu_017988</name>
</gene>
<evidence type="ECO:0000313" key="2">
    <source>
        <dbReference type="Proteomes" id="UP001605036"/>
    </source>
</evidence>
<reference evidence="1 2" key="1">
    <citation type="submission" date="2024-09" db="EMBL/GenBank/DDBJ databases">
        <title>Chromosome-scale assembly of Riccia fluitans.</title>
        <authorList>
            <person name="Paukszto L."/>
            <person name="Sawicki J."/>
            <person name="Karawczyk K."/>
            <person name="Piernik-Szablinska J."/>
            <person name="Szczecinska M."/>
            <person name="Mazdziarz M."/>
        </authorList>
    </citation>
    <scope>NUCLEOTIDE SEQUENCE [LARGE SCALE GENOMIC DNA]</scope>
    <source>
        <strain evidence="1">Rf_01</strain>
        <tissue evidence="1">Aerial parts of the thallus</tissue>
    </source>
</reference>
<evidence type="ECO:0000313" key="1">
    <source>
        <dbReference type="EMBL" id="KAL2649860.1"/>
    </source>
</evidence>
<proteinExistence type="predicted"/>
<comment type="caution">
    <text evidence="1">The sequence shown here is derived from an EMBL/GenBank/DDBJ whole genome shotgun (WGS) entry which is preliminary data.</text>
</comment>
<accession>A0ABD1ZEI1</accession>
<sequence length="74" mass="8221">MGAPTRYSRSIVVKCQMTELESRVQVLLKTLLDDGGEPREEGRVNSRNVFVNLRLFGHHLGEMGPALNDRGLVG</sequence>